<feature type="transmembrane region" description="Helical" evidence="1">
    <location>
        <begin position="403"/>
        <end position="421"/>
    </location>
</feature>
<protein>
    <submittedName>
        <fullName evidence="2">Cell envelope integrity protein CreD</fullName>
    </submittedName>
</protein>
<dbReference type="PANTHER" id="PTHR30092:SF0">
    <property type="entry name" value="INNER MEMBRANE PROTEIN CRED"/>
    <property type="match status" value="1"/>
</dbReference>
<evidence type="ECO:0000313" key="2">
    <source>
        <dbReference type="EMBL" id="MFD1631780.1"/>
    </source>
</evidence>
<dbReference type="PIRSF" id="PIRSF004548">
    <property type="entry name" value="CreD"/>
    <property type="match status" value="1"/>
</dbReference>
<name>A0ABW4IG94_9SPHI</name>
<keyword evidence="1" id="KW-0812">Transmembrane</keyword>
<feature type="transmembrane region" description="Helical" evidence="1">
    <location>
        <begin position="374"/>
        <end position="396"/>
    </location>
</feature>
<proteinExistence type="predicted"/>
<evidence type="ECO:0000256" key="1">
    <source>
        <dbReference type="SAM" id="Phobius"/>
    </source>
</evidence>
<dbReference type="InterPro" id="IPR010364">
    <property type="entry name" value="Uncharacterised_IM_CreD"/>
</dbReference>
<keyword evidence="3" id="KW-1185">Reference proteome</keyword>
<dbReference type="Proteomes" id="UP001597118">
    <property type="component" value="Unassembled WGS sequence"/>
</dbReference>
<feature type="transmembrane region" description="Helical" evidence="1">
    <location>
        <begin position="348"/>
        <end position="368"/>
    </location>
</feature>
<reference evidence="3" key="1">
    <citation type="journal article" date="2019" name="Int. J. Syst. Evol. Microbiol.">
        <title>The Global Catalogue of Microorganisms (GCM) 10K type strain sequencing project: providing services to taxonomists for standard genome sequencing and annotation.</title>
        <authorList>
            <consortium name="The Broad Institute Genomics Platform"/>
            <consortium name="The Broad Institute Genome Sequencing Center for Infectious Disease"/>
            <person name="Wu L."/>
            <person name="Ma J."/>
        </authorList>
    </citation>
    <scope>NUCLEOTIDE SEQUENCE [LARGE SCALE GENOMIC DNA]</scope>
    <source>
        <strain evidence="3">CCUG 53762</strain>
    </source>
</reference>
<evidence type="ECO:0000313" key="3">
    <source>
        <dbReference type="Proteomes" id="UP001597118"/>
    </source>
</evidence>
<gene>
    <name evidence="2" type="primary">creD</name>
    <name evidence="2" type="ORF">ACFSAH_18040</name>
</gene>
<keyword evidence="1" id="KW-1133">Transmembrane helix</keyword>
<feature type="transmembrane region" description="Helical" evidence="1">
    <location>
        <begin position="427"/>
        <end position="445"/>
    </location>
</feature>
<organism evidence="2 3">
    <name type="scientific">Pseudopedobacter beijingensis</name>
    <dbReference type="NCBI Taxonomy" id="1207056"/>
    <lineage>
        <taxon>Bacteria</taxon>
        <taxon>Pseudomonadati</taxon>
        <taxon>Bacteroidota</taxon>
        <taxon>Sphingobacteriia</taxon>
        <taxon>Sphingobacteriales</taxon>
        <taxon>Sphingobacteriaceae</taxon>
        <taxon>Pseudopedobacter</taxon>
    </lineage>
</organism>
<keyword evidence="1" id="KW-0472">Membrane</keyword>
<dbReference type="NCBIfam" id="NF008712">
    <property type="entry name" value="PRK11715.1-1"/>
    <property type="match status" value="1"/>
</dbReference>
<feature type="transmembrane region" description="Helical" evidence="1">
    <location>
        <begin position="21"/>
        <end position="38"/>
    </location>
</feature>
<dbReference type="EMBL" id="JBHUDG010000050">
    <property type="protein sequence ID" value="MFD1631780.1"/>
    <property type="molecule type" value="Genomic_DNA"/>
</dbReference>
<comment type="caution">
    <text evidence="2">The sequence shown here is derived from an EMBL/GenBank/DDBJ whole genome shotgun (WGS) entry which is preliminary data.</text>
</comment>
<feature type="transmembrane region" description="Helical" evidence="1">
    <location>
        <begin position="323"/>
        <end position="341"/>
    </location>
</feature>
<dbReference type="RefSeq" id="WP_379664146.1">
    <property type="nucleotide sequence ID" value="NZ_JBHUDG010000050.1"/>
</dbReference>
<dbReference type="Pfam" id="PF06123">
    <property type="entry name" value="CreD"/>
    <property type="match status" value="1"/>
</dbReference>
<dbReference type="PANTHER" id="PTHR30092">
    <property type="entry name" value="INNER MEMBRANE PROTEIN CRED"/>
    <property type="match status" value="1"/>
</dbReference>
<sequence>MIQENTQKTAHWLRESIFAKLCFIGLLTLLLLIPSFWIQNLIGERQLRQDEVTNEISDKWSGKQLVEGPVLVLPYSKIIAEKDQQGKIVYKEDLQNIYILPEELNINSYVDPETLYRGIFEAVVYNSKINVNGKFSSLELNKSGINVEAIQWSKAKIAIGLSDLKGLKNNPKIELDKKTYEVEPDLTDVKLFHNNLIASLDLSDKKNTDLVFTFSLDIRGSGELNFLHLGKTTAVKMDGNWANPSFTGRYLPEERLVSDTSFNATWKMPYFNRSFPQQWIEKSATLTSQTDQEYIVQNSDTTFGVKFLLPVDQYQKTMRTAKYAILIILLTFISLFFIELLNKRKIHLLQYALIGAAMIIYYTLLLSFSEQIGFNIAYLIASTATITLIVLFLLGVLKSKKPALIFGAILAIFYSFVFVIIQLQDFSLIFGSVGLFIIIATMMYLSTKLNWETKSTSELPLS</sequence>
<accession>A0ABW4IG94</accession>